<dbReference type="InterPro" id="IPR036047">
    <property type="entry name" value="F-box-like_dom_sf"/>
</dbReference>
<evidence type="ECO:0000313" key="3">
    <source>
        <dbReference type="Proteomes" id="UP001305779"/>
    </source>
</evidence>
<feature type="domain" description="F-box" evidence="1">
    <location>
        <begin position="8"/>
        <end position="47"/>
    </location>
</feature>
<dbReference type="SMART" id="SM00256">
    <property type="entry name" value="FBOX"/>
    <property type="match status" value="1"/>
</dbReference>
<proteinExistence type="predicted"/>
<name>A0ABR0DX31_ZASCE</name>
<comment type="caution">
    <text evidence="2">The sequence shown here is derived from an EMBL/GenBank/DDBJ whole genome shotgun (WGS) entry which is preliminary data.</text>
</comment>
<dbReference type="SUPFAM" id="SSF81383">
    <property type="entry name" value="F-box domain"/>
    <property type="match status" value="1"/>
</dbReference>
<reference evidence="2 3" key="1">
    <citation type="journal article" date="2023" name="G3 (Bethesda)">
        <title>A chromosome-level genome assembly of Zasmidium syzygii isolated from banana leaves.</title>
        <authorList>
            <person name="van Westerhoven A.C."/>
            <person name="Mehrabi R."/>
            <person name="Talebi R."/>
            <person name="Steentjes M.B.F."/>
            <person name="Corcolon B."/>
            <person name="Chong P.A."/>
            <person name="Kema G.H.J."/>
            <person name="Seidl M.F."/>
        </authorList>
    </citation>
    <scope>NUCLEOTIDE SEQUENCE [LARGE SCALE GENOMIC DNA]</scope>
    <source>
        <strain evidence="2 3">P124</strain>
    </source>
</reference>
<accession>A0ABR0DX31</accession>
<gene>
    <name evidence="2" type="ORF">PRZ48_014907</name>
</gene>
<organism evidence="2 3">
    <name type="scientific">Zasmidium cellare</name>
    <name type="common">Wine cellar mold</name>
    <name type="synonym">Racodium cellare</name>
    <dbReference type="NCBI Taxonomy" id="395010"/>
    <lineage>
        <taxon>Eukaryota</taxon>
        <taxon>Fungi</taxon>
        <taxon>Dikarya</taxon>
        <taxon>Ascomycota</taxon>
        <taxon>Pezizomycotina</taxon>
        <taxon>Dothideomycetes</taxon>
        <taxon>Dothideomycetidae</taxon>
        <taxon>Mycosphaerellales</taxon>
        <taxon>Mycosphaerellaceae</taxon>
        <taxon>Zasmidium</taxon>
    </lineage>
</organism>
<evidence type="ECO:0000313" key="2">
    <source>
        <dbReference type="EMBL" id="KAK4493722.1"/>
    </source>
</evidence>
<dbReference type="EMBL" id="JAXOVC010000015">
    <property type="protein sequence ID" value="KAK4493722.1"/>
    <property type="molecule type" value="Genomic_DNA"/>
</dbReference>
<evidence type="ECO:0000259" key="1">
    <source>
        <dbReference type="SMART" id="SM00256"/>
    </source>
</evidence>
<keyword evidence="3" id="KW-1185">Reference proteome</keyword>
<sequence>MAQKAFDLPEILEAILLELDDHEDLLISRRVCTQWKATWSSSIRIQRRLFLAPAEAGDEWVQGRKISPKDVQRLFDGVDLGDEELHASICKHGITLNPLVTPEQHAADTVEVKSHFRDRTYLIETRMFVTQPPLRMETWQLVVPGFQLRDHMSWFEEEDMSGLTLGELSDKLKASITSGLHIMNWVCAFVDVNGKSIFD</sequence>
<protein>
    <recommendedName>
        <fullName evidence="1">F-box domain-containing protein</fullName>
    </recommendedName>
</protein>
<dbReference type="Proteomes" id="UP001305779">
    <property type="component" value="Unassembled WGS sequence"/>
</dbReference>
<dbReference type="InterPro" id="IPR001810">
    <property type="entry name" value="F-box_dom"/>
</dbReference>